<feature type="coiled-coil region" evidence="1">
    <location>
        <begin position="207"/>
        <end position="345"/>
    </location>
</feature>
<dbReference type="GeneID" id="94291977"/>
<evidence type="ECO:0000256" key="2">
    <source>
        <dbReference type="SAM" id="MobiDB-lite"/>
    </source>
</evidence>
<protein>
    <submittedName>
        <fullName evidence="3">Uncharacterized protein</fullName>
    </submittedName>
</protein>
<keyword evidence="1" id="KW-0175">Coiled coil</keyword>
<dbReference type="Proteomes" id="UP000674318">
    <property type="component" value="Unassembled WGS sequence"/>
</dbReference>
<dbReference type="RefSeq" id="XP_067757606.1">
    <property type="nucleotide sequence ID" value="XM_067901900.1"/>
</dbReference>
<sequence length="356" mass="39787">MGQSAPTQKPRTERPTRPTPKQRRQQLKQLEMEKPLQSTGQAQQRKPTLKEQWRAKREEKASTREANAAERKRKKDAPHAVVVSQQKRTEPDAPFDRVLGGDGGGGGTSDADDADLRHAQAEAMQIEAQISAQLAAFKTFMQNNPDVEEDLNTLDINPANMLGSEASTMAALEAANRGCHPNGGGDLEEIDDEALANVSIHSSDYANEELMQGLDNLDEELEEEFQKKIEALQEEVAMHKQRSLVYLREHDDKPAALEELKKAKEIEAKIQEIMDEHETPLRVQIEDQQRKIAEHEDLIATRKQNSLTALHAGNKNAALSLLKEAKGFEGQLEVAKAQLAMLMEQRDKQLRSKGED</sequence>
<organism evidence="3 4">
    <name type="scientific">Porcisia hertigi</name>
    <dbReference type="NCBI Taxonomy" id="2761500"/>
    <lineage>
        <taxon>Eukaryota</taxon>
        <taxon>Discoba</taxon>
        <taxon>Euglenozoa</taxon>
        <taxon>Kinetoplastea</taxon>
        <taxon>Metakinetoplastina</taxon>
        <taxon>Trypanosomatida</taxon>
        <taxon>Trypanosomatidae</taxon>
        <taxon>Leishmaniinae</taxon>
        <taxon>Porcisia</taxon>
    </lineage>
</organism>
<evidence type="ECO:0000313" key="3">
    <source>
        <dbReference type="EMBL" id="KAG5506444.1"/>
    </source>
</evidence>
<name>A0A836I736_9TRYP</name>
<feature type="region of interest" description="Disordered" evidence="2">
    <location>
        <begin position="1"/>
        <end position="116"/>
    </location>
</feature>
<proteinExistence type="predicted"/>
<keyword evidence="4" id="KW-1185">Reference proteome</keyword>
<gene>
    <name evidence="3" type="ORF">JKF63_05947</name>
</gene>
<accession>A0A836I736</accession>
<dbReference type="EMBL" id="JAFJZO010000020">
    <property type="protein sequence ID" value="KAG5506444.1"/>
    <property type="molecule type" value="Genomic_DNA"/>
</dbReference>
<reference evidence="3 4" key="1">
    <citation type="submission" date="2021-02" db="EMBL/GenBank/DDBJ databases">
        <title>Porcisia hertigi Genome sequencing and assembly.</title>
        <authorList>
            <person name="Almutairi H."/>
            <person name="Gatherer D."/>
        </authorList>
    </citation>
    <scope>NUCLEOTIDE SEQUENCE [LARGE SCALE GENOMIC DNA]</scope>
    <source>
        <strain evidence="3 4">C119</strain>
    </source>
</reference>
<feature type="compositionally biased region" description="Basic and acidic residues" evidence="2">
    <location>
        <begin position="48"/>
        <end position="70"/>
    </location>
</feature>
<evidence type="ECO:0000313" key="4">
    <source>
        <dbReference type="Proteomes" id="UP000674318"/>
    </source>
</evidence>
<feature type="compositionally biased region" description="Polar residues" evidence="2">
    <location>
        <begin position="36"/>
        <end position="46"/>
    </location>
</feature>
<dbReference type="OrthoDB" id="266586at2759"/>
<comment type="caution">
    <text evidence="3">The sequence shown here is derived from an EMBL/GenBank/DDBJ whole genome shotgun (WGS) entry which is preliminary data.</text>
</comment>
<dbReference type="AlphaFoldDB" id="A0A836I736"/>
<evidence type="ECO:0000256" key="1">
    <source>
        <dbReference type="SAM" id="Coils"/>
    </source>
</evidence>
<dbReference type="KEGG" id="phet:94291977"/>